<feature type="transmembrane region" description="Helical" evidence="1">
    <location>
        <begin position="162"/>
        <end position="180"/>
    </location>
</feature>
<sequence length="216" mass="23162">MTDQTDKLIADLAADLTPVQRLASPFRRAALWLVTALVINVAAALIHGLRPDIAEMLHHTGYTLLLITTFLTGLLAGVAVFLVSVPGWSARWALLPVPGLLLWFASAGYGCFSDWVRMGRASLSLTSSFDCFTWIVGLSLPLSLGLYFILRHGAWIRPGLTLILGMLSTSALVASGLSLFHPVETSLINVVYHGGASVILVALSALGVPLYKPKQI</sequence>
<comment type="caution">
    <text evidence="2">The sequence shown here is derived from an EMBL/GenBank/DDBJ whole genome shotgun (WGS) entry which is preliminary data.</text>
</comment>
<reference evidence="2 3" key="1">
    <citation type="journal article" date="2016" name="Antonie Van Leeuwenhoek">
        <title>Dongia soli sp. nov., isolated from soil from Dokdo, Korea.</title>
        <authorList>
            <person name="Kim D.U."/>
            <person name="Lee H."/>
            <person name="Kim H."/>
            <person name="Kim S.G."/>
            <person name="Ka J.O."/>
        </authorList>
    </citation>
    <scope>NUCLEOTIDE SEQUENCE [LARGE SCALE GENOMIC DNA]</scope>
    <source>
        <strain evidence="2 3">D78</strain>
    </source>
</reference>
<dbReference type="Proteomes" id="UP001279642">
    <property type="component" value="Unassembled WGS sequence"/>
</dbReference>
<dbReference type="EMBL" id="JAXCLW010000002">
    <property type="protein sequence ID" value="MDY0883326.1"/>
    <property type="molecule type" value="Genomic_DNA"/>
</dbReference>
<feature type="transmembrane region" description="Helical" evidence="1">
    <location>
        <begin position="92"/>
        <end position="112"/>
    </location>
</feature>
<dbReference type="RefSeq" id="WP_320508364.1">
    <property type="nucleotide sequence ID" value="NZ_JAXCLW010000002.1"/>
</dbReference>
<keyword evidence="1" id="KW-0472">Membrane</keyword>
<keyword evidence="1" id="KW-1133">Transmembrane helix</keyword>
<feature type="transmembrane region" description="Helical" evidence="1">
    <location>
        <begin position="132"/>
        <end position="150"/>
    </location>
</feature>
<proteinExistence type="predicted"/>
<keyword evidence="1" id="KW-0812">Transmembrane</keyword>
<feature type="transmembrane region" description="Helical" evidence="1">
    <location>
        <begin position="29"/>
        <end position="49"/>
    </location>
</feature>
<name>A0ABU5EBU9_9PROT</name>
<protein>
    <submittedName>
        <fullName evidence="2">NrsF family protein</fullName>
    </submittedName>
</protein>
<evidence type="ECO:0000313" key="3">
    <source>
        <dbReference type="Proteomes" id="UP001279642"/>
    </source>
</evidence>
<feature type="transmembrane region" description="Helical" evidence="1">
    <location>
        <begin position="192"/>
        <end position="211"/>
    </location>
</feature>
<feature type="transmembrane region" description="Helical" evidence="1">
    <location>
        <begin position="61"/>
        <end position="85"/>
    </location>
</feature>
<keyword evidence="3" id="KW-1185">Reference proteome</keyword>
<accession>A0ABU5EBU9</accession>
<gene>
    <name evidence="2" type="ORF">SMD27_10760</name>
</gene>
<dbReference type="Pfam" id="PF06532">
    <property type="entry name" value="NrsF"/>
    <property type="match status" value="1"/>
</dbReference>
<dbReference type="InterPro" id="IPR009495">
    <property type="entry name" value="NrsF"/>
</dbReference>
<evidence type="ECO:0000256" key="1">
    <source>
        <dbReference type="SAM" id="Phobius"/>
    </source>
</evidence>
<organism evidence="2 3">
    <name type="scientific">Dongia soli</name>
    <dbReference type="NCBI Taxonomy" id="600628"/>
    <lineage>
        <taxon>Bacteria</taxon>
        <taxon>Pseudomonadati</taxon>
        <taxon>Pseudomonadota</taxon>
        <taxon>Alphaproteobacteria</taxon>
        <taxon>Rhodospirillales</taxon>
        <taxon>Dongiaceae</taxon>
        <taxon>Dongia</taxon>
    </lineage>
</organism>
<evidence type="ECO:0000313" key="2">
    <source>
        <dbReference type="EMBL" id="MDY0883326.1"/>
    </source>
</evidence>